<dbReference type="InterPro" id="IPR008949">
    <property type="entry name" value="Isoprenoid_synthase_dom_sf"/>
</dbReference>
<dbReference type="InterPro" id="IPR033749">
    <property type="entry name" value="Polyprenyl_synt_CS"/>
</dbReference>
<sequence>MTESLLFVDRVNQALAAVFAQHRPDLVALSDDLAPLLGQLETFSSGGKRTRAQFVAAGAGLTAASPEPSTDDALVHAGVAVELFHAAALVHDDLLDRSDTRRGRPSTHRVFEALHRERGWTGDREHFGASAAILAGDLLLMWSNDALDLARGLVGRDRAETAAAEFRRMRTEVTAGQYLDVVEELAWPVVPVERWADRSIAIATAKSARYSVESPLRLGASFAGASVAELASASAIGLPLGLAFQVRDDVLGVFGDPDVTGKPAGDDLREGKRTLLIAEVAARGDATTREFFAARLGQPDLTAEEIARMQAALTESGALEAVEARIQAWLDEAVAAIDATPLSPETQSSLTKLAQQTAKRSS</sequence>
<protein>
    <submittedName>
        <fullName evidence="7">Polyprenyl synthetase family protein</fullName>
    </submittedName>
</protein>
<proteinExistence type="inferred from homology"/>
<gene>
    <name evidence="7" type="ORF">M3M28_07430</name>
</gene>
<evidence type="ECO:0000256" key="1">
    <source>
        <dbReference type="ARBA" id="ARBA00001946"/>
    </source>
</evidence>
<evidence type="ECO:0000256" key="5">
    <source>
        <dbReference type="ARBA" id="ARBA00022842"/>
    </source>
</evidence>
<keyword evidence="4" id="KW-0479">Metal-binding</keyword>
<reference evidence="7" key="1">
    <citation type="submission" date="2022-05" db="EMBL/GenBank/DDBJ databases">
        <title>Complete genome sequence of toluene-degrading Gulosibacter sediminis strain ACHW.36C.</title>
        <authorList>
            <person name="Wai A.C."/>
            <person name="Lai G.K."/>
            <person name="Griffin S.D."/>
            <person name="Leung F.C."/>
        </authorList>
    </citation>
    <scope>NUCLEOTIDE SEQUENCE [LARGE SCALE GENOMIC DNA]</scope>
    <source>
        <strain evidence="7">ACHW.36C</strain>
    </source>
</reference>
<name>A0ABY4MUR2_9MICO</name>
<dbReference type="EMBL" id="CP097160">
    <property type="protein sequence ID" value="UQN13902.1"/>
    <property type="molecule type" value="Genomic_DNA"/>
</dbReference>
<organism evidence="7">
    <name type="scientific">Gulosibacter sediminis</name>
    <dbReference type="NCBI Taxonomy" id="1729695"/>
    <lineage>
        <taxon>Bacteria</taxon>
        <taxon>Bacillati</taxon>
        <taxon>Actinomycetota</taxon>
        <taxon>Actinomycetes</taxon>
        <taxon>Micrococcales</taxon>
        <taxon>Microbacteriaceae</taxon>
        <taxon>Gulosibacter</taxon>
    </lineage>
</organism>
<dbReference type="SFLD" id="SFLDS00005">
    <property type="entry name" value="Isoprenoid_Synthase_Type_I"/>
    <property type="match status" value="1"/>
</dbReference>
<dbReference type="PROSITE" id="PS00723">
    <property type="entry name" value="POLYPRENYL_SYNTHASE_1"/>
    <property type="match status" value="1"/>
</dbReference>
<dbReference type="CDD" id="cd00685">
    <property type="entry name" value="Trans_IPPS_HT"/>
    <property type="match status" value="1"/>
</dbReference>
<dbReference type="PANTHER" id="PTHR12001">
    <property type="entry name" value="GERANYLGERANYL PYROPHOSPHATE SYNTHASE"/>
    <property type="match status" value="1"/>
</dbReference>
<evidence type="ECO:0000256" key="6">
    <source>
        <dbReference type="RuleBase" id="RU004466"/>
    </source>
</evidence>
<dbReference type="PANTHER" id="PTHR12001:SF85">
    <property type="entry name" value="SHORT CHAIN ISOPRENYL DIPHOSPHATE SYNTHASE"/>
    <property type="match status" value="1"/>
</dbReference>
<evidence type="ECO:0000256" key="3">
    <source>
        <dbReference type="ARBA" id="ARBA00022679"/>
    </source>
</evidence>
<dbReference type="InterPro" id="IPR000092">
    <property type="entry name" value="Polyprenyl_synt"/>
</dbReference>
<dbReference type="SUPFAM" id="SSF48576">
    <property type="entry name" value="Terpenoid synthases"/>
    <property type="match status" value="1"/>
</dbReference>
<dbReference type="PROSITE" id="PS00444">
    <property type="entry name" value="POLYPRENYL_SYNTHASE_2"/>
    <property type="match status" value="1"/>
</dbReference>
<dbReference type="Pfam" id="PF00348">
    <property type="entry name" value="polyprenyl_synt"/>
    <property type="match status" value="1"/>
</dbReference>
<evidence type="ECO:0000256" key="4">
    <source>
        <dbReference type="ARBA" id="ARBA00022723"/>
    </source>
</evidence>
<keyword evidence="3 6" id="KW-0808">Transferase</keyword>
<evidence type="ECO:0000313" key="7">
    <source>
        <dbReference type="EMBL" id="UQN13902.1"/>
    </source>
</evidence>
<keyword evidence="5" id="KW-0460">Magnesium</keyword>
<comment type="similarity">
    <text evidence="2 6">Belongs to the FPP/GGPP synthase family.</text>
</comment>
<comment type="cofactor">
    <cofactor evidence="1">
        <name>Mg(2+)</name>
        <dbReference type="ChEBI" id="CHEBI:18420"/>
    </cofactor>
</comment>
<accession>A0ABY4MUR2</accession>
<dbReference type="Gene3D" id="1.10.600.10">
    <property type="entry name" value="Farnesyl Diphosphate Synthase"/>
    <property type="match status" value="1"/>
</dbReference>
<evidence type="ECO:0000256" key="2">
    <source>
        <dbReference type="ARBA" id="ARBA00006706"/>
    </source>
</evidence>